<protein>
    <submittedName>
        <fullName evidence="1">Uncharacterized protein</fullName>
    </submittedName>
</protein>
<evidence type="ECO:0000313" key="1">
    <source>
        <dbReference type="EMBL" id="QHS78104.1"/>
    </source>
</evidence>
<proteinExistence type="predicted"/>
<organism evidence="1">
    <name type="scientific">viral metagenome</name>
    <dbReference type="NCBI Taxonomy" id="1070528"/>
    <lineage>
        <taxon>unclassified sequences</taxon>
        <taxon>metagenomes</taxon>
        <taxon>organismal metagenomes</taxon>
    </lineage>
</organism>
<accession>A0A6C0AEC7</accession>
<sequence length="85" mass="10513">MLYYFLILDHYSVINYYFSDPNVGSKRTFFFNLYKYTYNFFKLDKFIWEGVVLCFRMIGEGETVMNMKFNKIEKKIKKLRNKKNE</sequence>
<dbReference type="AlphaFoldDB" id="A0A6C0AEC7"/>
<name>A0A6C0AEC7_9ZZZZ</name>
<reference evidence="1" key="1">
    <citation type="journal article" date="2020" name="Nature">
        <title>Giant virus diversity and host interactions through global metagenomics.</title>
        <authorList>
            <person name="Schulz F."/>
            <person name="Roux S."/>
            <person name="Paez-Espino D."/>
            <person name="Jungbluth S."/>
            <person name="Walsh D.A."/>
            <person name="Denef V.J."/>
            <person name="McMahon K.D."/>
            <person name="Konstantinidis K.T."/>
            <person name="Eloe-Fadrosh E.A."/>
            <person name="Kyrpides N.C."/>
            <person name="Woyke T."/>
        </authorList>
    </citation>
    <scope>NUCLEOTIDE SEQUENCE</scope>
    <source>
        <strain evidence="1">GVMAG-S-1021933-23</strain>
    </source>
</reference>
<dbReference type="EMBL" id="MN740594">
    <property type="protein sequence ID" value="QHS78104.1"/>
    <property type="molecule type" value="Genomic_DNA"/>
</dbReference>